<protein>
    <submittedName>
        <fullName evidence="3">Uncharacterized protein</fullName>
    </submittedName>
</protein>
<dbReference type="Proteomes" id="UP000632289">
    <property type="component" value="Unassembled WGS sequence"/>
</dbReference>
<feature type="region of interest" description="Disordered" evidence="1">
    <location>
        <begin position="217"/>
        <end position="240"/>
    </location>
</feature>
<comment type="caution">
    <text evidence="3">The sequence shown here is derived from an EMBL/GenBank/DDBJ whole genome shotgun (WGS) entry which is preliminary data.</text>
</comment>
<proteinExistence type="predicted"/>
<feature type="compositionally biased region" description="Acidic residues" evidence="1">
    <location>
        <begin position="219"/>
        <end position="229"/>
    </location>
</feature>
<sequence>MSYHQPPPQGPYGQQPQQPGPYGAGHGSQPYGRPGGGQPPGYGYPQAPPAQPGYGYPGRPGQQPYGPPQPGGYVPPPPPRKSGTGKVIALAVGAVLVVGAVIGGILYLTGDGDSDVADDGPHRLVVPEAVGDYTLEENDGSGTGGSGDEDFQKFLRTLGVSDGESVEGQYTTLDTSDPSALDEGSLATMRMAFYGGVWGTVDDPEQAVDDFFTAMREETEQDPSDEAELVGDPQSVSPEGLDGAVMKCQEVESQADEEMPTTFSTSLCVWADYSTVGMVMPLSVVGAMSVEDSAQVAADFRTEARVRVE</sequence>
<feature type="compositionally biased region" description="Low complexity" evidence="1">
    <location>
        <begin position="52"/>
        <end position="64"/>
    </location>
</feature>
<accession>A0A927IB81</accession>
<name>A0A927IB81_9ACTN</name>
<keyword evidence="4" id="KW-1185">Reference proteome</keyword>
<feature type="transmembrane region" description="Helical" evidence="2">
    <location>
        <begin position="87"/>
        <end position="108"/>
    </location>
</feature>
<evidence type="ECO:0000313" key="4">
    <source>
        <dbReference type="Proteomes" id="UP000632289"/>
    </source>
</evidence>
<dbReference type="AlphaFoldDB" id="A0A927IB81"/>
<gene>
    <name evidence="3" type="ORF">IF129_04045</name>
</gene>
<organism evidence="3 4">
    <name type="scientific">Streptomyces chumphonensis</name>
    <dbReference type="NCBI Taxonomy" id="1214925"/>
    <lineage>
        <taxon>Bacteria</taxon>
        <taxon>Bacillati</taxon>
        <taxon>Actinomycetota</taxon>
        <taxon>Actinomycetes</taxon>
        <taxon>Kitasatosporales</taxon>
        <taxon>Streptomycetaceae</taxon>
        <taxon>Streptomyces</taxon>
    </lineage>
</organism>
<feature type="region of interest" description="Disordered" evidence="1">
    <location>
        <begin position="1"/>
        <end position="80"/>
    </location>
</feature>
<feature type="compositionally biased region" description="Pro residues" evidence="1">
    <location>
        <begin position="65"/>
        <end position="80"/>
    </location>
</feature>
<dbReference type="SUPFAM" id="SSF81995">
    <property type="entry name" value="beta-sandwich domain of Sec23/24"/>
    <property type="match status" value="1"/>
</dbReference>
<feature type="compositionally biased region" description="Low complexity" evidence="1">
    <location>
        <begin position="11"/>
        <end position="21"/>
    </location>
</feature>
<reference evidence="3" key="1">
    <citation type="submission" date="2020-09" db="EMBL/GenBank/DDBJ databases">
        <title>Secondary metabolite and genome analysis of marine Streptomyces chumphonensis KK1-2T.</title>
        <authorList>
            <person name="Phongsopitanun W."/>
            <person name="Kanchanasin P."/>
            <person name="Pittayakhajonwut P."/>
            <person name="Suwanborirux K."/>
            <person name="Tanasupawat S."/>
        </authorList>
    </citation>
    <scope>NUCLEOTIDE SEQUENCE</scope>
    <source>
        <strain evidence="3">KK1-2</strain>
    </source>
</reference>
<evidence type="ECO:0000256" key="1">
    <source>
        <dbReference type="SAM" id="MobiDB-lite"/>
    </source>
</evidence>
<keyword evidence="2" id="KW-1133">Transmembrane helix</keyword>
<dbReference type="RefSeq" id="WP_191207977.1">
    <property type="nucleotide sequence ID" value="NZ_BAABKL010000039.1"/>
</dbReference>
<feature type="compositionally biased region" description="Pro residues" evidence="1">
    <location>
        <begin position="1"/>
        <end position="10"/>
    </location>
</feature>
<keyword evidence="2" id="KW-0472">Membrane</keyword>
<evidence type="ECO:0000256" key="2">
    <source>
        <dbReference type="SAM" id="Phobius"/>
    </source>
</evidence>
<keyword evidence="2" id="KW-0812">Transmembrane</keyword>
<evidence type="ECO:0000313" key="3">
    <source>
        <dbReference type="EMBL" id="MBD3930737.1"/>
    </source>
</evidence>
<dbReference type="EMBL" id="JACXYU010000001">
    <property type="protein sequence ID" value="MBD3930737.1"/>
    <property type="molecule type" value="Genomic_DNA"/>
</dbReference>